<name>A0ABQ5AMV1_9ASTR</name>
<feature type="compositionally biased region" description="Basic residues" evidence="2">
    <location>
        <begin position="235"/>
        <end position="245"/>
    </location>
</feature>
<evidence type="ECO:0000256" key="1">
    <source>
        <dbReference type="SAM" id="Coils"/>
    </source>
</evidence>
<feature type="region of interest" description="Disordered" evidence="2">
    <location>
        <begin position="214"/>
        <end position="268"/>
    </location>
</feature>
<feature type="coiled-coil region" evidence="1">
    <location>
        <begin position="292"/>
        <end position="319"/>
    </location>
</feature>
<reference evidence="3" key="1">
    <citation type="journal article" date="2022" name="Int. J. Mol. Sci.">
        <title>Draft Genome of Tanacetum Coccineum: Genomic Comparison of Closely Related Tanacetum-Family Plants.</title>
        <authorList>
            <person name="Yamashiro T."/>
            <person name="Shiraishi A."/>
            <person name="Nakayama K."/>
            <person name="Satake H."/>
        </authorList>
    </citation>
    <scope>NUCLEOTIDE SEQUENCE</scope>
</reference>
<keyword evidence="1" id="KW-0175">Coiled coil</keyword>
<evidence type="ECO:0000313" key="3">
    <source>
        <dbReference type="EMBL" id="GJT02259.1"/>
    </source>
</evidence>
<organism evidence="3 4">
    <name type="scientific">Tanacetum coccineum</name>
    <dbReference type="NCBI Taxonomy" id="301880"/>
    <lineage>
        <taxon>Eukaryota</taxon>
        <taxon>Viridiplantae</taxon>
        <taxon>Streptophyta</taxon>
        <taxon>Embryophyta</taxon>
        <taxon>Tracheophyta</taxon>
        <taxon>Spermatophyta</taxon>
        <taxon>Magnoliopsida</taxon>
        <taxon>eudicotyledons</taxon>
        <taxon>Gunneridae</taxon>
        <taxon>Pentapetalae</taxon>
        <taxon>asterids</taxon>
        <taxon>campanulids</taxon>
        <taxon>Asterales</taxon>
        <taxon>Asteraceae</taxon>
        <taxon>Asteroideae</taxon>
        <taxon>Anthemideae</taxon>
        <taxon>Anthemidinae</taxon>
        <taxon>Tanacetum</taxon>
    </lineage>
</organism>
<proteinExistence type="predicted"/>
<feature type="region of interest" description="Disordered" evidence="2">
    <location>
        <begin position="575"/>
        <end position="626"/>
    </location>
</feature>
<evidence type="ECO:0008006" key="5">
    <source>
        <dbReference type="Google" id="ProtNLM"/>
    </source>
</evidence>
<reference evidence="3" key="2">
    <citation type="submission" date="2022-01" db="EMBL/GenBank/DDBJ databases">
        <authorList>
            <person name="Yamashiro T."/>
            <person name="Shiraishi A."/>
            <person name="Satake H."/>
            <person name="Nakayama K."/>
        </authorList>
    </citation>
    <scope>NUCLEOTIDE SEQUENCE</scope>
</reference>
<sequence>MSILSSCIQQFWATAKANTVNGERQLQALIDKKKVIITETSIRSDLYLEDAGGTDCLPTATIFEELAWMGYEKPSQKLIFYKAFFSLQWKFLIHTITQSLSSKTTAWNEFSSTMAFAIICLATNQKFNFSKYIFDAMVKHLERGVKFLMYPRFVQVFINQQLGDMSHHKKIYVNPSHTKKIFANMKREGNDFSERVTPLFATMMVQPNQEEGVDLGIPTDHHQTPITTQLSSSRSQKKQSRRKQRKDTVVTQEETQYDDSVPTPSNDPLISGEDSMQLSELMILCTNLQTQVLDLEKAKDAQAKEIVDLKKRVQKLERQKKSRPTGLKRLRNVDIDKDANVSLIDDTQGRSDDAEMFDTNETSSDRAAKPKVVTTAATTTTTTRPKARGVVVQEPSEFRTPQASKPSMTKDKGKAIMIEPEVPLKRKDQVALDEDLARNLQVQLEAELIEEERLARKHEEKANIALIESWDNTQAMIEVDFELAQRLQTEEQGEITIEERPRLFVELMNKRKKHFTMLRAEEKRRKPPTKAQKRNLMSTYLKNIGGYKHNQLKSKSYEEIQKLFDNEMRRVNTFIPMDSDSKEKAKGSRKKMLGKKRARKEQQQESSKRQRMEDDKETDEHKEVEEVDEAKLKKHLVIVKDDDIAIDAIPLATKPLVIVEYKLLREGIVAHYQLIRAYGSSKRYSSMIRML</sequence>
<accession>A0ABQ5AMV1</accession>
<evidence type="ECO:0000313" key="4">
    <source>
        <dbReference type="Proteomes" id="UP001151760"/>
    </source>
</evidence>
<feature type="compositionally biased region" description="Low complexity" evidence="2">
    <location>
        <begin position="370"/>
        <end position="384"/>
    </location>
</feature>
<protein>
    <recommendedName>
        <fullName evidence="5">Synaptobrevin, longin-like domain protein</fullName>
    </recommendedName>
</protein>
<feature type="region of interest" description="Disordered" evidence="2">
    <location>
        <begin position="350"/>
        <end position="411"/>
    </location>
</feature>
<comment type="caution">
    <text evidence="3">The sequence shown here is derived from an EMBL/GenBank/DDBJ whole genome shotgun (WGS) entry which is preliminary data.</text>
</comment>
<evidence type="ECO:0000256" key="2">
    <source>
        <dbReference type="SAM" id="MobiDB-lite"/>
    </source>
</evidence>
<feature type="compositionally biased region" description="Basic and acidic residues" evidence="2">
    <location>
        <begin position="600"/>
        <end position="624"/>
    </location>
</feature>
<dbReference type="EMBL" id="BQNB010012335">
    <property type="protein sequence ID" value="GJT02259.1"/>
    <property type="molecule type" value="Genomic_DNA"/>
</dbReference>
<keyword evidence="4" id="KW-1185">Reference proteome</keyword>
<feature type="compositionally biased region" description="Basic residues" evidence="2">
    <location>
        <begin position="587"/>
        <end position="599"/>
    </location>
</feature>
<gene>
    <name evidence="3" type="ORF">Tco_0823428</name>
</gene>
<dbReference type="Proteomes" id="UP001151760">
    <property type="component" value="Unassembled WGS sequence"/>
</dbReference>